<name>A0ABY3PYD4_9PSED</name>
<dbReference type="Pfam" id="PF01381">
    <property type="entry name" value="HTH_3"/>
    <property type="match status" value="1"/>
</dbReference>
<keyword evidence="1" id="KW-0805">Transcription regulation</keyword>
<evidence type="ECO:0000256" key="1">
    <source>
        <dbReference type="ARBA" id="ARBA00023015"/>
    </source>
</evidence>
<dbReference type="Pfam" id="PF00717">
    <property type="entry name" value="Peptidase_S24"/>
    <property type="match status" value="1"/>
</dbReference>
<dbReference type="EMBL" id="CP075567">
    <property type="protein sequence ID" value="UFP98578.1"/>
    <property type="molecule type" value="Genomic_DNA"/>
</dbReference>
<keyword evidence="3" id="KW-0804">Transcription</keyword>
<gene>
    <name evidence="5" type="ORF">KJY40_21395</name>
</gene>
<dbReference type="SMART" id="SM00530">
    <property type="entry name" value="HTH_XRE"/>
    <property type="match status" value="1"/>
</dbReference>
<protein>
    <submittedName>
        <fullName evidence="5">Helix-turn-helix domain-containing protein</fullName>
    </submittedName>
</protein>
<dbReference type="CDD" id="cd06529">
    <property type="entry name" value="S24_LexA-like"/>
    <property type="match status" value="1"/>
</dbReference>
<dbReference type="PROSITE" id="PS50943">
    <property type="entry name" value="HTH_CROC1"/>
    <property type="match status" value="1"/>
</dbReference>
<sequence>MKSISEIIAESRKSVGLNQSELARRLNITPQSVQAWESGRATPRPAMLSPLAHALSIEPATLIGAVLNTAPGDMREKTLHLIRQAYDDRKAELDADLGGQISVWDEETPLNDDEVYVPYLKEVELSAGSGRFAIEESGISQLRFFKRDLRHNGVQFNNARCVTVTGNSMFPVLRDGATVGVNVGKTSLSDVVDGEMYAINHNGQLRIKQMFRTPIGIKLRSFNRDEHPDEEYTFQQIQDQQISIVGHVFWWGMFSK</sequence>
<evidence type="ECO:0000259" key="4">
    <source>
        <dbReference type="PROSITE" id="PS50943"/>
    </source>
</evidence>
<dbReference type="PANTHER" id="PTHR40661">
    <property type="match status" value="1"/>
</dbReference>
<dbReference type="InterPro" id="IPR036286">
    <property type="entry name" value="LexA/Signal_pep-like_sf"/>
</dbReference>
<proteinExistence type="predicted"/>
<feature type="domain" description="HTH cro/C1-type" evidence="4">
    <location>
        <begin position="8"/>
        <end position="62"/>
    </location>
</feature>
<dbReference type="InterPro" id="IPR001387">
    <property type="entry name" value="Cro/C1-type_HTH"/>
</dbReference>
<keyword evidence="6" id="KW-1185">Reference proteome</keyword>
<dbReference type="RefSeq" id="WP_230732686.1">
    <property type="nucleotide sequence ID" value="NZ_CP075567.1"/>
</dbReference>
<evidence type="ECO:0000256" key="3">
    <source>
        <dbReference type="ARBA" id="ARBA00023163"/>
    </source>
</evidence>
<evidence type="ECO:0000313" key="6">
    <source>
        <dbReference type="Proteomes" id="UP001162907"/>
    </source>
</evidence>
<accession>A0ABY3PYD4</accession>
<dbReference type="InterPro" id="IPR039418">
    <property type="entry name" value="LexA-like"/>
</dbReference>
<keyword evidence="2" id="KW-0238">DNA-binding</keyword>
<dbReference type="Proteomes" id="UP001162907">
    <property type="component" value="Chromosome"/>
</dbReference>
<dbReference type="CDD" id="cd00093">
    <property type="entry name" value="HTH_XRE"/>
    <property type="match status" value="1"/>
</dbReference>
<evidence type="ECO:0000256" key="2">
    <source>
        <dbReference type="ARBA" id="ARBA00023125"/>
    </source>
</evidence>
<dbReference type="Gene3D" id="1.10.260.40">
    <property type="entry name" value="lambda repressor-like DNA-binding domains"/>
    <property type="match status" value="1"/>
</dbReference>
<reference evidence="5 6" key="1">
    <citation type="journal article" date="2022" name="Int. J. Syst. Evol. Microbiol.">
        <title>Pseudomonas fitomaticsae sp. nov., isolated at Marimurtra Botanical Garden in Blanes, Catalonia, Spain.</title>
        <authorList>
            <person name="Atanasov K.E."/>
            <person name="Galbis D.M."/>
            <person name="Cornado D."/>
            <person name="Serpico A."/>
            <person name="Sanchez G."/>
            <person name="Bosch M."/>
            <person name="Ferrer A."/>
            <person name="Altabella T."/>
        </authorList>
    </citation>
    <scope>NUCLEOTIDE SEQUENCE [LARGE SCALE GENOMIC DNA]</scope>
    <source>
        <strain evidence="5 6">FIT81</strain>
    </source>
</reference>
<dbReference type="PANTHER" id="PTHR40661:SF2">
    <property type="entry name" value="HTH-TYPE TRANSCRIPTIONAL REGULATOR PRTR"/>
    <property type="match status" value="1"/>
</dbReference>
<organism evidence="5 6">
    <name type="scientific">Pseudomonas fitomaticsae</name>
    <dbReference type="NCBI Taxonomy" id="2837969"/>
    <lineage>
        <taxon>Bacteria</taxon>
        <taxon>Pseudomonadati</taxon>
        <taxon>Pseudomonadota</taxon>
        <taxon>Gammaproteobacteria</taxon>
        <taxon>Pseudomonadales</taxon>
        <taxon>Pseudomonadaceae</taxon>
        <taxon>Pseudomonas</taxon>
    </lineage>
</organism>
<dbReference type="Gene3D" id="2.10.109.10">
    <property type="entry name" value="Umud Fragment, subunit A"/>
    <property type="match status" value="1"/>
</dbReference>
<dbReference type="SUPFAM" id="SSF47413">
    <property type="entry name" value="lambda repressor-like DNA-binding domains"/>
    <property type="match status" value="1"/>
</dbReference>
<dbReference type="InterPro" id="IPR015927">
    <property type="entry name" value="Peptidase_S24_S26A/B/C"/>
</dbReference>
<dbReference type="SUPFAM" id="SSF51306">
    <property type="entry name" value="LexA/Signal peptidase"/>
    <property type="match status" value="1"/>
</dbReference>
<dbReference type="InterPro" id="IPR010982">
    <property type="entry name" value="Lambda_DNA-bd_dom_sf"/>
</dbReference>
<evidence type="ECO:0000313" key="5">
    <source>
        <dbReference type="EMBL" id="UFP98578.1"/>
    </source>
</evidence>